<dbReference type="SUPFAM" id="SSF52540">
    <property type="entry name" value="P-loop containing nucleoside triphosphate hydrolases"/>
    <property type="match status" value="1"/>
</dbReference>
<reference evidence="2" key="1">
    <citation type="journal article" date="2019" name="Int. J. Syst. Evol. Microbiol.">
        <title>The Global Catalogue of Microorganisms (GCM) 10K type strain sequencing project: providing services to taxonomists for standard genome sequencing and annotation.</title>
        <authorList>
            <consortium name="The Broad Institute Genomics Platform"/>
            <consortium name="The Broad Institute Genome Sequencing Center for Infectious Disease"/>
            <person name="Wu L."/>
            <person name="Ma J."/>
        </authorList>
    </citation>
    <scope>NUCLEOTIDE SEQUENCE [LARGE SCALE GENOMIC DNA]</scope>
    <source>
        <strain evidence="2">CGMCC 4.7241</strain>
    </source>
</reference>
<keyword evidence="2" id="KW-1185">Reference proteome</keyword>
<organism evidence="1 2">
    <name type="scientific">Tenggerimyces flavus</name>
    <dbReference type="NCBI Taxonomy" id="1708749"/>
    <lineage>
        <taxon>Bacteria</taxon>
        <taxon>Bacillati</taxon>
        <taxon>Actinomycetota</taxon>
        <taxon>Actinomycetes</taxon>
        <taxon>Propionibacteriales</taxon>
        <taxon>Nocardioidaceae</taxon>
        <taxon>Tenggerimyces</taxon>
    </lineage>
</organism>
<name>A0ABV7YJ45_9ACTN</name>
<dbReference type="RefSeq" id="WP_205116177.1">
    <property type="nucleotide sequence ID" value="NZ_JAFBCM010000001.1"/>
</dbReference>
<protein>
    <submittedName>
        <fullName evidence="1">AAA family ATPase</fullName>
    </submittedName>
</protein>
<dbReference type="Pfam" id="PF13671">
    <property type="entry name" value="AAA_33"/>
    <property type="match status" value="1"/>
</dbReference>
<comment type="caution">
    <text evidence="1">The sequence shown here is derived from an EMBL/GenBank/DDBJ whole genome shotgun (WGS) entry which is preliminary data.</text>
</comment>
<evidence type="ECO:0000313" key="2">
    <source>
        <dbReference type="Proteomes" id="UP001595699"/>
    </source>
</evidence>
<dbReference type="EMBL" id="JBHRZH010000022">
    <property type="protein sequence ID" value="MFC3764004.1"/>
    <property type="molecule type" value="Genomic_DNA"/>
</dbReference>
<accession>A0ABV7YJ45</accession>
<dbReference type="InterPro" id="IPR027417">
    <property type="entry name" value="P-loop_NTPase"/>
</dbReference>
<dbReference type="Gene3D" id="3.40.50.300">
    <property type="entry name" value="P-loop containing nucleotide triphosphate hydrolases"/>
    <property type="match status" value="1"/>
</dbReference>
<gene>
    <name evidence="1" type="ORF">ACFOUW_24435</name>
</gene>
<evidence type="ECO:0000313" key="1">
    <source>
        <dbReference type="EMBL" id="MFC3764004.1"/>
    </source>
</evidence>
<proteinExistence type="predicted"/>
<sequence>MEQPKVVLVTGIMASGKSTVAQLLAERLPRSAHVRGDAFRRMIVNGGVDIVPEGGDAMDEELSLRYRIAAQVADEYVRAGFTAVVQDVVLGASVQEFVDLTTSRPVAVVVLTPRPEVVARREDERPKSGYVDWTVKELDDYLRAETPRIGLWLDTSDQTPDQTVDEILARMSEAIADAQGRP</sequence>
<dbReference type="Proteomes" id="UP001595699">
    <property type="component" value="Unassembled WGS sequence"/>
</dbReference>